<feature type="transmembrane region" description="Helical" evidence="6">
    <location>
        <begin position="15"/>
        <end position="34"/>
    </location>
</feature>
<evidence type="ECO:0000256" key="3">
    <source>
        <dbReference type="ARBA" id="ARBA00022960"/>
    </source>
</evidence>
<organism evidence="8 9">
    <name type="scientific">Candidatus Glomeribacter gigasporarum BEG34</name>
    <dbReference type="NCBI Taxonomy" id="1070319"/>
    <lineage>
        <taxon>Bacteria</taxon>
        <taxon>Pseudomonadati</taxon>
        <taxon>Pseudomonadota</taxon>
        <taxon>Betaproteobacteria</taxon>
        <taxon>Burkholderiales</taxon>
        <taxon>Burkholderiaceae</taxon>
        <taxon>Candidatus Glomeribacter</taxon>
    </lineage>
</organism>
<dbReference type="InterPro" id="IPR042175">
    <property type="entry name" value="Cell/Rod_MreC_2"/>
</dbReference>
<dbReference type="InterPro" id="IPR042177">
    <property type="entry name" value="Cell/Rod_1"/>
</dbReference>
<protein>
    <recommendedName>
        <fullName evidence="2 5">Cell shape-determining protein MreC</fullName>
    </recommendedName>
    <alternativeName>
        <fullName evidence="4 5">Cell shape protein MreC</fullName>
    </alternativeName>
</protein>
<evidence type="ECO:0000313" key="9">
    <source>
        <dbReference type="Proteomes" id="UP000054051"/>
    </source>
</evidence>
<dbReference type="Pfam" id="PF04085">
    <property type="entry name" value="MreC"/>
    <property type="match status" value="1"/>
</dbReference>
<evidence type="ECO:0000259" key="7">
    <source>
        <dbReference type="Pfam" id="PF04085"/>
    </source>
</evidence>
<name>G2J7I0_9BURK</name>
<dbReference type="InterPro" id="IPR007221">
    <property type="entry name" value="MreC"/>
</dbReference>
<evidence type="ECO:0000256" key="2">
    <source>
        <dbReference type="ARBA" id="ARBA00013855"/>
    </source>
</evidence>
<evidence type="ECO:0000256" key="4">
    <source>
        <dbReference type="ARBA" id="ARBA00032089"/>
    </source>
</evidence>
<dbReference type="EMBL" id="CAFB01000034">
    <property type="protein sequence ID" value="CCD28725.1"/>
    <property type="molecule type" value="Genomic_DNA"/>
</dbReference>
<accession>G2J7I0</accession>
<keyword evidence="3 5" id="KW-0133">Cell shape</keyword>
<feature type="domain" description="Rod shape-determining protein MreC beta-barrel core" evidence="7">
    <location>
        <begin position="131"/>
        <end position="273"/>
    </location>
</feature>
<dbReference type="STRING" id="1070319.CAGGBEG34_180029"/>
<dbReference type="PANTHER" id="PTHR34138:SF1">
    <property type="entry name" value="CELL SHAPE-DETERMINING PROTEIN MREC"/>
    <property type="match status" value="1"/>
</dbReference>
<keyword evidence="6" id="KW-0472">Membrane</keyword>
<comment type="function">
    <text evidence="5">Involved in formation and maintenance of cell shape.</text>
</comment>
<dbReference type="NCBIfam" id="TIGR00219">
    <property type="entry name" value="mreC"/>
    <property type="match status" value="1"/>
</dbReference>
<dbReference type="GO" id="GO:0005886">
    <property type="term" value="C:plasma membrane"/>
    <property type="evidence" value="ECO:0007669"/>
    <property type="project" value="TreeGrafter"/>
</dbReference>
<keyword evidence="9" id="KW-1185">Reference proteome</keyword>
<comment type="caution">
    <text evidence="8">The sequence shown here is derived from an EMBL/GenBank/DDBJ whole genome shotgun (WGS) entry which is preliminary data.</text>
</comment>
<dbReference type="Gene3D" id="2.40.10.350">
    <property type="entry name" value="Rod shape-determining protein MreC, domain 2"/>
    <property type="match status" value="1"/>
</dbReference>
<proteinExistence type="inferred from homology"/>
<dbReference type="PIRSF" id="PIRSF038471">
    <property type="entry name" value="MreC"/>
    <property type="match status" value="1"/>
</dbReference>
<evidence type="ECO:0000256" key="6">
    <source>
        <dbReference type="SAM" id="Phobius"/>
    </source>
</evidence>
<keyword evidence="6" id="KW-0812">Transmembrane</keyword>
<comment type="similarity">
    <text evidence="1 5">Belongs to the MreC family.</text>
</comment>
<reference evidence="8 9" key="1">
    <citation type="submission" date="2011-08" db="EMBL/GenBank/DDBJ databases">
        <title>The genome of the obligate endobacterium of an arbuscular mycorrhizal fungus reveals an interphylum network of nutritional interactions.</title>
        <authorList>
            <person name="Ghignone S."/>
            <person name="Salvioli A."/>
            <person name="Anca I."/>
            <person name="Lumini E."/>
            <person name="Ortu G."/>
            <person name="Petiti L."/>
            <person name="Cruveiller S."/>
            <person name="Bianciotto V."/>
            <person name="Piffanelli P."/>
            <person name="Lanfranco L."/>
            <person name="Bonfante P."/>
        </authorList>
    </citation>
    <scope>NUCLEOTIDE SEQUENCE [LARGE SCALE GENOMIC DNA]</scope>
    <source>
        <strain evidence="8 9">BEG34</strain>
    </source>
</reference>
<dbReference type="GO" id="GO:0008360">
    <property type="term" value="P:regulation of cell shape"/>
    <property type="evidence" value="ECO:0007669"/>
    <property type="project" value="UniProtKB-KW"/>
</dbReference>
<sequence length="299" mass="32243">MADTPPPLFKQGPSALARLVVFVLLALGLFILDARYRSVEALRRVIGAGLYPVQRAALAPREIVRGVSSFFVSLSALYAENRTLQTQRLKFALAAQQTGHLAAENAHLRALLHLNARQTAQTTLAEVQYDLPNPFTQKLVIDKGVWQGIQAGAPVMNEAGVVGQVTRVYPAHAEVTLLVDKDQAIPVQSVRSGVRSVIYGTPRGDALRLRFVPVNADIQPGDALVTSGLDGVFPPGLAVAKVVKIERQGESGFTRVICAPAARVRNTRQLLVLHYQDPAPLAAAHAAHARSMDRLEPSP</sequence>
<gene>
    <name evidence="8" type="primary">mreC</name>
    <name evidence="8" type="ORF">CAGGBEG34_180029</name>
</gene>
<dbReference type="OrthoDB" id="9808025at2"/>
<dbReference type="Gene3D" id="2.40.10.340">
    <property type="entry name" value="Rod shape-determining protein MreC, domain 1"/>
    <property type="match status" value="1"/>
</dbReference>
<dbReference type="AlphaFoldDB" id="G2J7I0"/>
<keyword evidence="6" id="KW-1133">Transmembrane helix</keyword>
<dbReference type="eggNOG" id="COG1792">
    <property type="taxonomic scope" value="Bacteria"/>
</dbReference>
<evidence type="ECO:0000256" key="5">
    <source>
        <dbReference type="PIRNR" id="PIRNR038471"/>
    </source>
</evidence>
<dbReference type="PANTHER" id="PTHR34138">
    <property type="entry name" value="CELL SHAPE-DETERMINING PROTEIN MREC"/>
    <property type="match status" value="1"/>
</dbReference>
<dbReference type="Proteomes" id="UP000054051">
    <property type="component" value="Unassembled WGS sequence"/>
</dbReference>
<evidence type="ECO:0000313" key="8">
    <source>
        <dbReference type="EMBL" id="CCD28725.1"/>
    </source>
</evidence>
<dbReference type="InterPro" id="IPR055342">
    <property type="entry name" value="MreC_beta-barrel_core"/>
</dbReference>
<evidence type="ECO:0000256" key="1">
    <source>
        <dbReference type="ARBA" id="ARBA00009369"/>
    </source>
</evidence>